<accession>A0A4S4FGD5</accession>
<dbReference type="InterPro" id="IPR016155">
    <property type="entry name" value="Mopterin_synth/thiamin_S_b"/>
</dbReference>
<dbReference type="EMBL" id="SSSM01000006">
    <property type="protein sequence ID" value="THG28822.1"/>
    <property type="molecule type" value="Genomic_DNA"/>
</dbReference>
<dbReference type="Gene3D" id="3.10.20.30">
    <property type="match status" value="1"/>
</dbReference>
<dbReference type="SUPFAM" id="SSF54285">
    <property type="entry name" value="MoaD/ThiS"/>
    <property type="match status" value="1"/>
</dbReference>
<evidence type="ECO:0000313" key="3">
    <source>
        <dbReference type="Proteomes" id="UP000309133"/>
    </source>
</evidence>
<keyword evidence="3" id="KW-1185">Reference proteome</keyword>
<proteinExistence type="predicted"/>
<feature type="region of interest" description="Disordered" evidence="1">
    <location>
        <begin position="34"/>
        <end position="65"/>
    </location>
</feature>
<reference evidence="2 3" key="1">
    <citation type="submission" date="2019-04" db="EMBL/GenBank/DDBJ databases">
        <authorList>
            <person name="Jiang L."/>
        </authorList>
    </citation>
    <scope>NUCLEOTIDE SEQUENCE [LARGE SCALE GENOMIC DNA]</scope>
    <source>
        <strain evidence="2 3">YIM 131853</strain>
    </source>
</reference>
<name>A0A4S4FGD5_9MICO</name>
<dbReference type="Proteomes" id="UP000309133">
    <property type="component" value="Unassembled WGS sequence"/>
</dbReference>
<comment type="caution">
    <text evidence="2">The sequence shown here is derived from an EMBL/GenBank/DDBJ whole genome shotgun (WGS) entry which is preliminary data.</text>
</comment>
<dbReference type="AlphaFoldDB" id="A0A4S4FGD5"/>
<dbReference type="InterPro" id="IPR003749">
    <property type="entry name" value="ThiS/MoaD-like"/>
</dbReference>
<dbReference type="InterPro" id="IPR012675">
    <property type="entry name" value="Beta-grasp_dom_sf"/>
</dbReference>
<sequence length="106" mass="10933">MAMLIRYFAAASAATGIEEETLELERELTLGQLESLLGERHPGDAGSANRSTAGSGGPSGRIGGRRALSDVLTRCSFLRNGAATTDRSTVLAPTDSIDVLPPFAGG</sequence>
<dbReference type="OrthoDB" id="4331766at2"/>
<organism evidence="2 3">
    <name type="scientific">Naasia lichenicola</name>
    <dbReference type="NCBI Taxonomy" id="2565933"/>
    <lineage>
        <taxon>Bacteria</taxon>
        <taxon>Bacillati</taxon>
        <taxon>Actinomycetota</taxon>
        <taxon>Actinomycetes</taxon>
        <taxon>Micrococcales</taxon>
        <taxon>Microbacteriaceae</taxon>
        <taxon>Naasia</taxon>
    </lineage>
</organism>
<evidence type="ECO:0000256" key="1">
    <source>
        <dbReference type="SAM" id="MobiDB-lite"/>
    </source>
</evidence>
<protein>
    <submittedName>
        <fullName evidence="2">MoaD/ThiS family protein</fullName>
    </submittedName>
</protein>
<dbReference type="Pfam" id="PF02597">
    <property type="entry name" value="ThiS"/>
    <property type="match status" value="1"/>
</dbReference>
<gene>
    <name evidence="2" type="ORF">E6C64_18225</name>
</gene>
<evidence type="ECO:0000313" key="2">
    <source>
        <dbReference type="EMBL" id="THG28822.1"/>
    </source>
</evidence>